<dbReference type="RefSeq" id="WP_017849739.1">
    <property type="nucleotide sequence ID" value="NZ_CP149793.1"/>
</dbReference>
<dbReference type="AlphaFoldDB" id="A0A0R3BD40"/>
<sequence length="304" mass="32731">MTSSVFRDSFLSPNYMTRQRLESSIDLRKLFAAIDADPAIVGAGVVYIDAQLRMVVLREFQPICSIAPKNVILREAPSYVGRVEFARQLANEPRESQVAFEAVNTALACTSAVISWIVVLSGSALSPFSFGVTGVVAAISFTSATASSIQCLVGGQRTRNEIIDPALNDALDSEPWYQAVTIGLDAVSLLGASVSALATIRLVNATRKSTGKTLPQVLKGLSRQERAKLTQELLSIRHPEMTRKMIRLKQLAGKMPKRFTPAEVKQGTVLQIQDALGAALGVASSSMSGNIRTVAVGIYEEMTE</sequence>
<comment type="caution">
    <text evidence="1">The sequence shown here is derived from an EMBL/GenBank/DDBJ whole genome shotgun (WGS) entry which is preliminary data.</text>
</comment>
<proteinExistence type="predicted"/>
<protein>
    <submittedName>
        <fullName evidence="1">NAD synthetase</fullName>
    </submittedName>
</protein>
<dbReference type="Proteomes" id="UP000552560">
    <property type="component" value="Unassembled WGS sequence"/>
</dbReference>
<evidence type="ECO:0000313" key="1">
    <source>
        <dbReference type="EMBL" id="NMX96528.1"/>
    </source>
</evidence>
<evidence type="ECO:0000313" key="2">
    <source>
        <dbReference type="Proteomes" id="UP000552560"/>
    </source>
</evidence>
<name>A0A0R3BD40_PSEVE</name>
<dbReference type="EMBL" id="JAAQWE010000005">
    <property type="protein sequence ID" value="NMX96528.1"/>
    <property type="molecule type" value="Genomic_DNA"/>
</dbReference>
<gene>
    <name evidence="1" type="ORF">HBO43_07950</name>
</gene>
<dbReference type="OrthoDB" id="7019725at2"/>
<reference evidence="1 2" key="1">
    <citation type="journal article" date="2020" name="Front. Microbiol.">
        <title>Genetic Organization of the aprX-lipA2 Operon Affects the Proteolytic Potential of Pseudomonas Species in Milk.</title>
        <authorList>
            <person name="Maier C."/>
            <person name="Huptas C."/>
            <person name="von Neubeck M."/>
            <person name="Scherer S."/>
            <person name="Wenning M."/>
            <person name="Lucking G."/>
        </authorList>
    </citation>
    <scope>NUCLEOTIDE SEQUENCE [LARGE SCALE GENOMIC DNA]</scope>
    <source>
        <strain evidence="1 2">WS 4671</strain>
    </source>
</reference>
<accession>A0A0R3BD40</accession>
<organism evidence="1 2">
    <name type="scientific">Pseudomonas veronii</name>
    <dbReference type="NCBI Taxonomy" id="76761"/>
    <lineage>
        <taxon>Bacteria</taxon>
        <taxon>Pseudomonadati</taxon>
        <taxon>Pseudomonadota</taxon>
        <taxon>Gammaproteobacteria</taxon>
        <taxon>Pseudomonadales</taxon>
        <taxon>Pseudomonadaceae</taxon>
        <taxon>Pseudomonas</taxon>
    </lineage>
</organism>